<evidence type="ECO:0000256" key="1">
    <source>
        <dbReference type="ARBA" id="ARBA00023015"/>
    </source>
</evidence>
<dbReference type="OrthoDB" id="4601794at2"/>
<keyword evidence="1" id="KW-0805">Transcription regulation</keyword>
<dbReference type="SMART" id="SM00342">
    <property type="entry name" value="HTH_ARAC"/>
    <property type="match status" value="1"/>
</dbReference>
<dbReference type="PANTHER" id="PTHR46796">
    <property type="entry name" value="HTH-TYPE TRANSCRIPTIONAL ACTIVATOR RHAS-RELATED"/>
    <property type="match status" value="1"/>
</dbReference>
<dbReference type="GO" id="GO:0043565">
    <property type="term" value="F:sequence-specific DNA binding"/>
    <property type="evidence" value="ECO:0007669"/>
    <property type="project" value="InterPro"/>
</dbReference>
<dbReference type="Pfam" id="PF14525">
    <property type="entry name" value="AraC_binding_2"/>
    <property type="match status" value="1"/>
</dbReference>
<dbReference type="AlphaFoldDB" id="A0A1C2DIB4"/>
<dbReference type="EMBL" id="MDEO01000035">
    <property type="protein sequence ID" value="OCX14500.1"/>
    <property type="molecule type" value="Genomic_DNA"/>
</dbReference>
<protein>
    <recommendedName>
        <fullName evidence="4">HTH araC/xylS-type domain-containing protein</fullName>
    </recommendedName>
</protein>
<dbReference type="RefSeq" id="WP_036253957.1">
    <property type="nucleotide sequence ID" value="NZ_MDEO01000035.1"/>
</dbReference>
<proteinExistence type="predicted"/>
<evidence type="ECO:0000259" key="4">
    <source>
        <dbReference type="PROSITE" id="PS01124"/>
    </source>
</evidence>
<evidence type="ECO:0000256" key="3">
    <source>
        <dbReference type="ARBA" id="ARBA00023163"/>
    </source>
</evidence>
<dbReference type="InterPro" id="IPR050204">
    <property type="entry name" value="AraC_XylS_family_regulators"/>
</dbReference>
<keyword evidence="3" id="KW-0804">Transcription</keyword>
<dbReference type="PRINTS" id="PR00032">
    <property type="entry name" value="HTHARAC"/>
</dbReference>
<reference evidence="5 6" key="1">
    <citation type="submission" date="2016-08" db="EMBL/GenBank/DDBJ databases">
        <title>Whole genome sequence of Mesorhizobium sp. strain UASWS1009 isolated from industrial sewage.</title>
        <authorList>
            <person name="Crovadore J."/>
            <person name="Calmin G."/>
            <person name="Chablais R."/>
            <person name="Cochard B."/>
            <person name="Lefort F."/>
        </authorList>
    </citation>
    <scope>NUCLEOTIDE SEQUENCE [LARGE SCALE GENOMIC DNA]</scope>
    <source>
        <strain evidence="5 6">UASWS1009</strain>
    </source>
</reference>
<dbReference type="PANTHER" id="PTHR46796:SF6">
    <property type="entry name" value="ARAC SUBFAMILY"/>
    <property type="match status" value="1"/>
</dbReference>
<comment type="caution">
    <text evidence="5">The sequence shown here is derived from an EMBL/GenBank/DDBJ whole genome shotgun (WGS) entry which is preliminary data.</text>
</comment>
<dbReference type="InterPro" id="IPR020449">
    <property type="entry name" value="Tscrpt_reg_AraC-type_HTH"/>
</dbReference>
<dbReference type="InterPro" id="IPR035418">
    <property type="entry name" value="AraC-bd_2"/>
</dbReference>
<keyword evidence="2" id="KW-0238">DNA-binding</keyword>
<dbReference type="InterPro" id="IPR009057">
    <property type="entry name" value="Homeodomain-like_sf"/>
</dbReference>
<name>A0A1C2DIB4_9HYPH</name>
<dbReference type="PROSITE" id="PS01124">
    <property type="entry name" value="HTH_ARAC_FAMILY_2"/>
    <property type="match status" value="1"/>
</dbReference>
<evidence type="ECO:0000313" key="5">
    <source>
        <dbReference type="EMBL" id="OCX14500.1"/>
    </source>
</evidence>
<dbReference type="Pfam" id="PF12833">
    <property type="entry name" value="HTH_18"/>
    <property type="match status" value="1"/>
</dbReference>
<organism evidence="5 6">
    <name type="scientific">Mesorhizobium hungaricum</name>
    <dbReference type="NCBI Taxonomy" id="1566387"/>
    <lineage>
        <taxon>Bacteria</taxon>
        <taxon>Pseudomonadati</taxon>
        <taxon>Pseudomonadota</taxon>
        <taxon>Alphaproteobacteria</taxon>
        <taxon>Hyphomicrobiales</taxon>
        <taxon>Phyllobacteriaceae</taxon>
        <taxon>Mesorhizobium</taxon>
    </lineage>
</organism>
<evidence type="ECO:0000256" key="2">
    <source>
        <dbReference type="ARBA" id="ARBA00023125"/>
    </source>
</evidence>
<evidence type="ECO:0000313" key="6">
    <source>
        <dbReference type="Proteomes" id="UP000094412"/>
    </source>
</evidence>
<dbReference type="SUPFAM" id="SSF46689">
    <property type="entry name" value="Homeodomain-like"/>
    <property type="match status" value="1"/>
</dbReference>
<keyword evidence="6" id="KW-1185">Reference proteome</keyword>
<sequence length="317" mass="35574">MQRLSTQGMQHAGQMAFVHDFVARQVGGLHLHPVDKDNIAMDLEAMTLPGSVTVGHALYPAMSGARTRDLTQDGRDNYLLTMHSEDHEMEVDGGEPIKIKAGDLLFINQARPFKFWKGKSARLQAISLDRQVLARLAPRVDVEPTYIVPRVTQQSRLFADYVSMLLKNPPTTEKAQEIVSRHVLDLSALALDDFVRGGAERNDSGIAAARLKLIKQDILERQHDPDLHINAVAKRQGVTPRYIQRLFESEGSTFSDFLRGTRLDLAFRLLHKRDLARFTIAAIAYDAGFSDISSFNRAFRQRFDATPSEVRAKILAN</sequence>
<dbReference type="GO" id="GO:0003700">
    <property type="term" value="F:DNA-binding transcription factor activity"/>
    <property type="evidence" value="ECO:0007669"/>
    <property type="project" value="InterPro"/>
</dbReference>
<gene>
    <name evidence="5" type="ORF">QV13_18720</name>
</gene>
<dbReference type="Gene3D" id="1.10.10.60">
    <property type="entry name" value="Homeodomain-like"/>
    <property type="match status" value="1"/>
</dbReference>
<dbReference type="InterPro" id="IPR018060">
    <property type="entry name" value="HTH_AraC"/>
</dbReference>
<dbReference type="Proteomes" id="UP000094412">
    <property type="component" value="Unassembled WGS sequence"/>
</dbReference>
<accession>A0A1C2DIB4</accession>
<feature type="domain" description="HTH araC/xylS-type" evidence="4">
    <location>
        <begin position="208"/>
        <end position="313"/>
    </location>
</feature>
<dbReference type="STRING" id="1566387.QV13_18720"/>